<gene>
    <name evidence="2" type="ORF">LSALG_LOCUS9257</name>
</gene>
<evidence type="ECO:0000313" key="3">
    <source>
        <dbReference type="Proteomes" id="UP001177003"/>
    </source>
</evidence>
<protein>
    <submittedName>
        <fullName evidence="2">Uncharacterized protein</fullName>
    </submittedName>
</protein>
<sequence>MLPTNDDLSNEVMFEDDNTKVGSILMSNSFNILIPNAFNILQKPSSSKPFYDFGLSSSSSESKREEDIESNKHSSLKVTLESDESNEAQANPVDNSMPSKPHNDANNDDQKTYESSTSDIGSSTENIEDPFALLELRANVALAIFKVDSLDQKVIGLDLKLD</sequence>
<feature type="compositionally biased region" description="Basic and acidic residues" evidence="1">
    <location>
        <begin position="101"/>
        <end position="112"/>
    </location>
</feature>
<feature type="region of interest" description="Disordered" evidence="1">
    <location>
        <begin position="52"/>
        <end position="124"/>
    </location>
</feature>
<dbReference type="AlphaFoldDB" id="A0AA35V135"/>
<proteinExistence type="predicted"/>
<feature type="compositionally biased region" description="Basic and acidic residues" evidence="1">
    <location>
        <begin position="61"/>
        <end position="72"/>
    </location>
</feature>
<keyword evidence="3" id="KW-1185">Reference proteome</keyword>
<reference evidence="2" key="1">
    <citation type="submission" date="2023-04" db="EMBL/GenBank/DDBJ databases">
        <authorList>
            <person name="Vijverberg K."/>
            <person name="Xiong W."/>
            <person name="Schranz E."/>
        </authorList>
    </citation>
    <scope>NUCLEOTIDE SEQUENCE</scope>
</reference>
<dbReference type="EMBL" id="OX465077">
    <property type="protein sequence ID" value="CAI9268856.1"/>
    <property type="molecule type" value="Genomic_DNA"/>
</dbReference>
<name>A0AA35V135_LACSI</name>
<feature type="compositionally biased region" description="Polar residues" evidence="1">
    <location>
        <begin position="87"/>
        <end position="98"/>
    </location>
</feature>
<evidence type="ECO:0000256" key="1">
    <source>
        <dbReference type="SAM" id="MobiDB-lite"/>
    </source>
</evidence>
<accession>A0AA35V135</accession>
<evidence type="ECO:0000313" key="2">
    <source>
        <dbReference type="EMBL" id="CAI9268856.1"/>
    </source>
</evidence>
<feature type="compositionally biased region" description="Polar residues" evidence="1">
    <location>
        <begin position="113"/>
        <end position="124"/>
    </location>
</feature>
<organism evidence="2 3">
    <name type="scientific">Lactuca saligna</name>
    <name type="common">Willowleaf lettuce</name>
    <dbReference type="NCBI Taxonomy" id="75948"/>
    <lineage>
        <taxon>Eukaryota</taxon>
        <taxon>Viridiplantae</taxon>
        <taxon>Streptophyta</taxon>
        <taxon>Embryophyta</taxon>
        <taxon>Tracheophyta</taxon>
        <taxon>Spermatophyta</taxon>
        <taxon>Magnoliopsida</taxon>
        <taxon>eudicotyledons</taxon>
        <taxon>Gunneridae</taxon>
        <taxon>Pentapetalae</taxon>
        <taxon>asterids</taxon>
        <taxon>campanulids</taxon>
        <taxon>Asterales</taxon>
        <taxon>Asteraceae</taxon>
        <taxon>Cichorioideae</taxon>
        <taxon>Cichorieae</taxon>
        <taxon>Lactucinae</taxon>
        <taxon>Lactuca</taxon>
    </lineage>
</organism>
<dbReference type="Proteomes" id="UP001177003">
    <property type="component" value="Chromosome 1"/>
</dbReference>